<proteinExistence type="predicted"/>
<keyword evidence="1" id="KW-0732">Signal</keyword>
<organism evidence="3 4">
    <name type="scientific">Dunaliella salina</name>
    <name type="common">Green alga</name>
    <name type="synonym">Protococcus salinus</name>
    <dbReference type="NCBI Taxonomy" id="3046"/>
    <lineage>
        <taxon>Eukaryota</taxon>
        <taxon>Viridiplantae</taxon>
        <taxon>Chlorophyta</taxon>
        <taxon>core chlorophytes</taxon>
        <taxon>Chlorophyceae</taxon>
        <taxon>CS clade</taxon>
        <taxon>Chlamydomonadales</taxon>
        <taxon>Dunaliellaceae</taxon>
        <taxon>Dunaliella</taxon>
    </lineage>
</organism>
<feature type="domain" description="G8" evidence="2">
    <location>
        <begin position="191"/>
        <end position="269"/>
    </location>
</feature>
<protein>
    <recommendedName>
        <fullName evidence="2">G8 domain-containing protein</fullName>
    </recommendedName>
</protein>
<dbReference type="EMBL" id="MU069854">
    <property type="protein sequence ID" value="KAF5832717.1"/>
    <property type="molecule type" value="Genomic_DNA"/>
</dbReference>
<reference evidence="3" key="1">
    <citation type="submission" date="2017-08" db="EMBL/GenBank/DDBJ databases">
        <authorList>
            <person name="Polle J.E."/>
            <person name="Barry K."/>
            <person name="Cushman J."/>
            <person name="Schmutz J."/>
            <person name="Tran D."/>
            <person name="Hathwaick L.T."/>
            <person name="Yim W.C."/>
            <person name="Jenkins J."/>
            <person name="Mckie-Krisberg Z.M."/>
            <person name="Prochnik S."/>
            <person name="Lindquist E."/>
            <person name="Dockter R.B."/>
            <person name="Adam C."/>
            <person name="Molina H."/>
            <person name="Bunkerborg J."/>
            <person name="Jin E."/>
            <person name="Buchheim M."/>
            <person name="Magnuson J."/>
        </authorList>
    </citation>
    <scope>NUCLEOTIDE SEQUENCE</scope>
    <source>
        <strain evidence="3">CCAP 19/18</strain>
    </source>
</reference>
<evidence type="ECO:0000259" key="2">
    <source>
        <dbReference type="PROSITE" id="PS51484"/>
    </source>
</evidence>
<dbReference type="InterPro" id="IPR052387">
    <property type="entry name" value="Fibrocystin"/>
</dbReference>
<evidence type="ECO:0000256" key="1">
    <source>
        <dbReference type="ARBA" id="ARBA00022729"/>
    </source>
</evidence>
<keyword evidence="4" id="KW-1185">Reference proteome</keyword>
<comment type="caution">
    <text evidence="3">The sequence shown here is derived from an EMBL/GenBank/DDBJ whole genome shotgun (WGS) entry which is preliminary data.</text>
</comment>
<name>A0ABQ7GDM7_DUNSA</name>
<dbReference type="PANTHER" id="PTHR46769">
    <property type="entry name" value="POLYCYSTIC KIDNEY AND HEPATIC DISEASE 1 (AUTOSOMAL RECESSIVE)-LIKE 1"/>
    <property type="match status" value="1"/>
</dbReference>
<gene>
    <name evidence="3" type="ORF">DUNSADRAFT_11299</name>
</gene>
<dbReference type="Pfam" id="PF10162">
    <property type="entry name" value="G8"/>
    <property type="match status" value="1"/>
</dbReference>
<dbReference type="Proteomes" id="UP000815325">
    <property type="component" value="Unassembled WGS sequence"/>
</dbReference>
<dbReference type="PROSITE" id="PS51484">
    <property type="entry name" value="G8"/>
    <property type="match status" value="1"/>
</dbReference>
<evidence type="ECO:0000313" key="4">
    <source>
        <dbReference type="Proteomes" id="UP000815325"/>
    </source>
</evidence>
<sequence length="269" mass="30744">MLNSHQPSQLKFVPVLVTDQETNKTSRVFFTHYNDDGYQFVVPTQRDYWLHWEVLAGSTLVKVDPTQIRIHRPDLLDDSSWVYITTSNIQLQNHYVVNGKTTIAMNYTGLPDPMDENTMHGDAYYNKTFVPDTWNYGDNQYNHTLFTMVALGPNNGALQANPRFCPPDGCTNEPEEVVDKREGILLWSEPETWSDGTQFPNGKPIAGENVTIPFGWNLIIDEDPAPLEVLDIQGNVTFSRTQDITLQAKCIQLTRNGYLLVWKMLIDFL</sequence>
<dbReference type="InterPro" id="IPR019316">
    <property type="entry name" value="G8_domain"/>
</dbReference>
<accession>A0ABQ7GDM7</accession>
<evidence type="ECO:0000313" key="3">
    <source>
        <dbReference type="EMBL" id="KAF5832717.1"/>
    </source>
</evidence>
<dbReference type="PANTHER" id="PTHR46769:SF2">
    <property type="entry name" value="FIBROCYSTIN-L ISOFORM 2 PRECURSOR-RELATED"/>
    <property type="match status" value="1"/>
</dbReference>